<keyword evidence="4 5" id="KW-0472">Membrane</keyword>
<dbReference type="AlphaFoldDB" id="A0A401UHM7"/>
<dbReference type="GO" id="GO:0016020">
    <property type="term" value="C:membrane"/>
    <property type="evidence" value="ECO:0007669"/>
    <property type="project" value="UniProtKB-SubCell"/>
</dbReference>
<evidence type="ECO:0000256" key="5">
    <source>
        <dbReference type="SAM" id="Phobius"/>
    </source>
</evidence>
<reference evidence="7 8" key="1">
    <citation type="submission" date="2018-11" db="EMBL/GenBank/DDBJ databases">
        <title>Genome sequencing and assembly of Clostridium tagluense strain A121.</title>
        <authorList>
            <person name="Murakami T."/>
            <person name="Segawa T."/>
            <person name="Shcherbakova V.A."/>
            <person name="Mori H."/>
            <person name="Yoshimura Y."/>
        </authorList>
    </citation>
    <scope>NUCLEOTIDE SEQUENCE [LARGE SCALE GENOMIC DNA]</scope>
    <source>
        <strain evidence="7 8">A121</strain>
    </source>
</reference>
<feature type="domain" description="RDD" evidence="6">
    <location>
        <begin position="55"/>
        <end position="124"/>
    </location>
</feature>
<keyword evidence="8" id="KW-1185">Reference proteome</keyword>
<gene>
    <name evidence="7" type="ORF">Ctaglu_06840</name>
</gene>
<accession>A0A401UHM7</accession>
<feature type="transmembrane region" description="Helical" evidence="5">
    <location>
        <begin position="89"/>
        <end position="106"/>
    </location>
</feature>
<proteinExistence type="predicted"/>
<sequence>MLEQKDVNKSVIEESDDINNKSLGKNEELMGTDVSNQNSNEYKSIKPNFIDTLKASLIDLVVIGGISAVGVFVADAILKLAGYSITQKFQMGFIIFMVVMVLYMSIMESGKKSSTIGKKISGLIITKG</sequence>
<dbReference type="EMBL" id="BHYK01000003">
    <property type="protein sequence ID" value="GCD09061.1"/>
    <property type="molecule type" value="Genomic_DNA"/>
</dbReference>
<dbReference type="InterPro" id="IPR010432">
    <property type="entry name" value="RDD"/>
</dbReference>
<keyword evidence="2 5" id="KW-0812">Transmembrane</keyword>
<organism evidence="7 8">
    <name type="scientific">Clostridium tagluense</name>
    <dbReference type="NCBI Taxonomy" id="360422"/>
    <lineage>
        <taxon>Bacteria</taxon>
        <taxon>Bacillati</taxon>
        <taxon>Bacillota</taxon>
        <taxon>Clostridia</taxon>
        <taxon>Eubacteriales</taxon>
        <taxon>Clostridiaceae</taxon>
        <taxon>Clostridium</taxon>
    </lineage>
</organism>
<evidence type="ECO:0000256" key="1">
    <source>
        <dbReference type="ARBA" id="ARBA00004141"/>
    </source>
</evidence>
<evidence type="ECO:0000256" key="3">
    <source>
        <dbReference type="ARBA" id="ARBA00022989"/>
    </source>
</evidence>
<dbReference type="RefSeq" id="WP_124998118.1">
    <property type="nucleotide sequence ID" value="NZ_BHYK01000003.1"/>
</dbReference>
<dbReference type="Proteomes" id="UP000287872">
    <property type="component" value="Unassembled WGS sequence"/>
</dbReference>
<evidence type="ECO:0000256" key="4">
    <source>
        <dbReference type="ARBA" id="ARBA00023136"/>
    </source>
</evidence>
<keyword evidence="3 5" id="KW-1133">Transmembrane helix</keyword>
<name>A0A401UHM7_9CLOT</name>
<evidence type="ECO:0000313" key="8">
    <source>
        <dbReference type="Proteomes" id="UP000287872"/>
    </source>
</evidence>
<comment type="caution">
    <text evidence="7">The sequence shown here is derived from an EMBL/GenBank/DDBJ whole genome shotgun (WGS) entry which is preliminary data.</text>
</comment>
<dbReference type="Pfam" id="PF06271">
    <property type="entry name" value="RDD"/>
    <property type="match status" value="1"/>
</dbReference>
<comment type="subcellular location">
    <subcellularLocation>
        <location evidence="1">Membrane</location>
        <topology evidence="1">Multi-pass membrane protein</topology>
    </subcellularLocation>
</comment>
<evidence type="ECO:0000259" key="6">
    <source>
        <dbReference type="Pfam" id="PF06271"/>
    </source>
</evidence>
<protein>
    <recommendedName>
        <fullName evidence="6">RDD domain-containing protein</fullName>
    </recommendedName>
</protein>
<feature type="transmembrane region" description="Helical" evidence="5">
    <location>
        <begin position="57"/>
        <end position="77"/>
    </location>
</feature>
<dbReference type="GeneID" id="77242424"/>
<evidence type="ECO:0000256" key="2">
    <source>
        <dbReference type="ARBA" id="ARBA00022692"/>
    </source>
</evidence>
<evidence type="ECO:0000313" key="7">
    <source>
        <dbReference type="EMBL" id="GCD09061.1"/>
    </source>
</evidence>